<dbReference type="GO" id="GO:0042626">
    <property type="term" value="F:ATPase-coupled transmembrane transporter activity"/>
    <property type="evidence" value="ECO:0007669"/>
    <property type="project" value="InterPro"/>
</dbReference>
<feature type="domain" description="ABC transporter" evidence="8">
    <location>
        <begin position="2"/>
        <end position="229"/>
    </location>
</feature>
<sequence length="243" mass="26466">MLEVNQLRLSRQGDEFCYDLTCQPGQVVALLGQSGCGKSTLLAMIAGFETASGVLLWQGRSILELPVAKRPVSSLFQQHNLFEHLTVQQNLALGINGRLKLNRHEQAHIAKVAEQLGISQWLASYPGALSGGQIQRAALARALLRQRPILLLDEPFSALDPVLRADCLTLVRNLASEHQLAVLLVTHQFSDACAIADEVAFIEQGRVIQQCPPQELQTNPANAQVAQFLAIADKGVFPSKDCS</sequence>
<keyword evidence="5 9" id="KW-0067">ATP-binding</keyword>
<dbReference type="GO" id="GO:0005524">
    <property type="term" value="F:ATP binding"/>
    <property type="evidence" value="ECO:0007669"/>
    <property type="project" value="UniProtKB-KW"/>
</dbReference>
<evidence type="ECO:0000256" key="4">
    <source>
        <dbReference type="ARBA" id="ARBA00022741"/>
    </source>
</evidence>
<dbReference type="PROSITE" id="PS50893">
    <property type="entry name" value="ABC_TRANSPORTER_2"/>
    <property type="match status" value="1"/>
</dbReference>
<keyword evidence="10" id="KW-1185">Reference proteome</keyword>
<dbReference type="SUPFAM" id="SSF52540">
    <property type="entry name" value="P-loop containing nucleoside triphosphate hydrolases"/>
    <property type="match status" value="1"/>
</dbReference>
<evidence type="ECO:0000313" key="10">
    <source>
        <dbReference type="Proteomes" id="UP000295565"/>
    </source>
</evidence>
<name>A0A4R1K374_9GAMM</name>
<reference evidence="9 10" key="1">
    <citation type="submission" date="2019-03" db="EMBL/GenBank/DDBJ databases">
        <title>Genomic Encyclopedia of Type Strains, Phase IV (KMG-IV): sequencing the most valuable type-strain genomes for metagenomic binning, comparative biology and taxonomic classification.</title>
        <authorList>
            <person name="Goeker M."/>
        </authorList>
    </citation>
    <scope>NUCLEOTIDE SEQUENCE [LARGE SCALE GENOMIC DNA]</scope>
    <source>
        <strain evidence="9 10">DSM 18577</strain>
    </source>
</reference>
<dbReference type="InterPro" id="IPR050093">
    <property type="entry name" value="ABC_SmlMolc_Importer"/>
</dbReference>
<proteinExistence type="predicted"/>
<dbReference type="InterPro" id="IPR005968">
    <property type="entry name" value="Thiamine_ABC_ThiQ"/>
</dbReference>
<keyword evidence="6" id="KW-1278">Translocase</keyword>
<dbReference type="OrthoDB" id="9802264at2"/>
<dbReference type="GO" id="GO:0071934">
    <property type="term" value="P:thiamine transmembrane transport"/>
    <property type="evidence" value="ECO:0007669"/>
    <property type="project" value="InterPro"/>
</dbReference>
<dbReference type="PANTHER" id="PTHR42781:SF1">
    <property type="entry name" value="THIAMINE IMPORT ATP-BINDING PROTEIN THIQ"/>
    <property type="match status" value="1"/>
</dbReference>
<dbReference type="NCBIfam" id="TIGR01277">
    <property type="entry name" value="thiQ"/>
    <property type="match status" value="1"/>
</dbReference>
<accession>A0A4R1K374</accession>
<dbReference type="SMART" id="SM00382">
    <property type="entry name" value="AAA"/>
    <property type="match status" value="1"/>
</dbReference>
<evidence type="ECO:0000256" key="7">
    <source>
        <dbReference type="ARBA" id="ARBA00023136"/>
    </source>
</evidence>
<dbReference type="InterPro" id="IPR003593">
    <property type="entry name" value="AAA+_ATPase"/>
</dbReference>
<dbReference type="AlphaFoldDB" id="A0A4R1K374"/>
<dbReference type="PANTHER" id="PTHR42781">
    <property type="entry name" value="SPERMIDINE/PUTRESCINE IMPORT ATP-BINDING PROTEIN POTA"/>
    <property type="match status" value="1"/>
</dbReference>
<evidence type="ECO:0000256" key="2">
    <source>
        <dbReference type="ARBA" id="ARBA00022475"/>
    </source>
</evidence>
<dbReference type="GO" id="GO:0016020">
    <property type="term" value="C:membrane"/>
    <property type="evidence" value="ECO:0007669"/>
    <property type="project" value="InterPro"/>
</dbReference>
<dbReference type="Pfam" id="PF00005">
    <property type="entry name" value="ABC_tran"/>
    <property type="match status" value="1"/>
</dbReference>
<dbReference type="InterPro" id="IPR027417">
    <property type="entry name" value="P-loop_NTPase"/>
</dbReference>
<evidence type="ECO:0000259" key="8">
    <source>
        <dbReference type="PROSITE" id="PS50893"/>
    </source>
</evidence>
<keyword evidence="1" id="KW-0813">Transport</keyword>
<keyword evidence="4" id="KW-0547">Nucleotide-binding</keyword>
<dbReference type="InterPro" id="IPR003439">
    <property type="entry name" value="ABC_transporter-like_ATP-bd"/>
</dbReference>
<keyword evidence="3" id="KW-0997">Cell inner membrane</keyword>
<dbReference type="GO" id="GO:0016887">
    <property type="term" value="F:ATP hydrolysis activity"/>
    <property type="evidence" value="ECO:0007669"/>
    <property type="project" value="InterPro"/>
</dbReference>
<dbReference type="PROSITE" id="PS00211">
    <property type="entry name" value="ABC_TRANSPORTER_1"/>
    <property type="match status" value="1"/>
</dbReference>
<dbReference type="Proteomes" id="UP000295565">
    <property type="component" value="Unassembled WGS sequence"/>
</dbReference>
<evidence type="ECO:0000313" key="9">
    <source>
        <dbReference type="EMBL" id="TCK58143.1"/>
    </source>
</evidence>
<evidence type="ECO:0000256" key="1">
    <source>
        <dbReference type="ARBA" id="ARBA00022448"/>
    </source>
</evidence>
<organism evidence="9 10">
    <name type="scientific">Celerinatantimonas diazotrophica</name>
    <dbReference type="NCBI Taxonomy" id="412034"/>
    <lineage>
        <taxon>Bacteria</taxon>
        <taxon>Pseudomonadati</taxon>
        <taxon>Pseudomonadota</taxon>
        <taxon>Gammaproteobacteria</taxon>
        <taxon>Celerinatantimonadaceae</taxon>
        <taxon>Celerinatantimonas</taxon>
    </lineage>
</organism>
<keyword evidence="2" id="KW-1003">Cell membrane</keyword>
<comment type="caution">
    <text evidence="9">The sequence shown here is derived from an EMBL/GenBank/DDBJ whole genome shotgun (WGS) entry which is preliminary data.</text>
</comment>
<dbReference type="InterPro" id="IPR017871">
    <property type="entry name" value="ABC_transporter-like_CS"/>
</dbReference>
<protein>
    <submittedName>
        <fullName evidence="9">Thiamine transport system ATP-binding protein</fullName>
    </submittedName>
</protein>
<dbReference type="Gene3D" id="3.40.50.300">
    <property type="entry name" value="P-loop containing nucleotide triphosphate hydrolases"/>
    <property type="match status" value="1"/>
</dbReference>
<evidence type="ECO:0000256" key="6">
    <source>
        <dbReference type="ARBA" id="ARBA00022967"/>
    </source>
</evidence>
<dbReference type="RefSeq" id="WP_131912653.1">
    <property type="nucleotide sequence ID" value="NZ_OU594967.1"/>
</dbReference>
<dbReference type="EMBL" id="SMGD01000012">
    <property type="protein sequence ID" value="TCK58143.1"/>
    <property type="molecule type" value="Genomic_DNA"/>
</dbReference>
<evidence type="ECO:0000256" key="5">
    <source>
        <dbReference type="ARBA" id="ARBA00022840"/>
    </source>
</evidence>
<gene>
    <name evidence="9" type="ORF">EV690_1851</name>
</gene>
<evidence type="ECO:0000256" key="3">
    <source>
        <dbReference type="ARBA" id="ARBA00022519"/>
    </source>
</evidence>
<keyword evidence="7" id="KW-0472">Membrane</keyword>